<dbReference type="AlphaFoldDB" id="A0A1H3XA05"/>
<dbReference type="Pfam" id="PF19123">
    <property type="entry name" value="DUF5807"/>
    <property type="match status" value="1"/>
</dbReference>
<organism evidence="1 2">
    <name type="scientific">Haloplanus vescus</name>
    <dbReference type="NCBI Taxonomy" id="555874"/>
    <lineage>
        <taxon>Archaea</taxon>
        <taxon>Methanobacteriati</taxon>
        <taxon>Methanobacteriota</taxon>
        <taxon>Stenosarchaea group</taxon>
        <taxon>Halobacteria</taxon>
        <taxon>Halobacteriales</taxon>
        <taxon>Haloferacaceae</taxon>
        <taxon>Haloplanus</taxon>
    </lineage>
</organism>
<proteinExistence type="predicted"/>
<name>A0A1H3XA05_9EURY</name>
<dbReference type="InterPro" id="IPR043830">
    <property type="entry name" value="DUF5807"/>
</dbReference>
<accession>A0A1H3XA05</accession>
<dbReference type="OrthoDB" id="300179at2157"/>
<evidence type="ECO:0000313" key="2">
    <source>
        <dbReference type="Proteomes" id="UP000236755"/>
    </source>
</evidence>
<dbReference type="RefSeq" id="WP_092633275.1">
    <property type="nucleotide sequence ID" value="NZ_FNQT01000001.1"/>
</dbReference>
<dbReference type="EMBL" id="FNQT01000001">
    <property type="protein sequence ID" value="SDZ95771.1"/>
    <property type="molecule type" value="Genomic_DNA"/>
</dbReference>
<keyword evidence="2" id="KW-1185">Reference proteome</keyword>
<reference evidence="1 2" key="1">
    <citation type="submission" date="2016-10" db="EMBL/GenBank/DDBJ databases">
        <authorList>
            <person name="de Groot N.N."/>
        </authorList>
    </citation>
    <scope>NUCLEOTIDE SEQUENCE [LARGE SCALE GENOMIC DNA]</scope>
    <source>
        <strain evidence="1 2">CGMCC 1.8712</strain>
    </source>
</reference>
<dbReference type="Proteomes" id="UP000236755">
    <property type="component" value="Unassembled WGS sequence"/>
</dbReference>
<evidence type="ECO:0000313" key="1">
    <source>
        <dbReference type="EMBL" id="SDZ95771.1"/>
    </source>
</evidence>
<sequence>MTNTDLDAFLAGDRLDHVALYLTDDYLDDEGTLADYGTDVDGGVVLVVPGEKGRQLFSAGTGMDAMEFAKQAMGTEGDVDRNLQGGTCPDCGEGAAFVLAFAEAQNEEVGGIYAEGDVIHAYAACPDGTAFSDRWVVGEE</sequence>
<protein>
    <submittedName>
        <fullName evidence="1">Uncharacterized protein</fullName>
    </submittedName>
</protein>
<gene>
    <name evidence="1" type="ORF">SAMN04488065_1425</name>
</gene>